<dbReference type="InterPro" id="IPR036005">
    <property type="entry name" value="Creatinase/aminopeptidase-like"/>
</dbReference>
<keyword evidence="1" id="KW-0645">Protease</keyword>
<gene>
    <name evidence="1" type="ORF">MUG09_13365</name>
</gene>
<sequence>MTLHEEFAVKLKRLRTLMQTKNLDALYLKRQDDFAWLSCGGRNYVGLSDMGNCGLLVTTDAHHAITSTVESQRMMDEENLAELGFTMHAGIWHDESFEAAKLLELVPSGGIGFDHSHKIGPNLAEEIKPLRFSLTESEVQKFRMVGQLASLVIEETASSIRVGESEYAILSRAAQKARELGLEVVSLMCAADQRISQYRHPLPTAAQVKERVQIGGNLRKWGLTVCLTRYVNFTPVTAELERQMRMNQEIDCILMQETKVGRELKEVLACGEKAYKERGYGYEIDNHHQGGPIGYAGRDYRVDFSNTHVVEVNQGFCWNPSITGTKSEDTILVTQSGFEFITKPVVFPVCEIKVGDTSFSRADILQKLM</sequence>
<dbReference type="SUPFAM" id="SSF53092">
    <property type="entry name" value="Creatinase/prolidase N-terminal domain"/>
    <property type="match status" value="1"/>
</dbReference>
<evidence type="ECO:0000313" key="2">
    <source>
        <dbReference type="Proteomes" id="UP000829708"/>
    </source>
</evidence>
<dbReference type="Gene3D" id="3.90.230.10">
    <property type="entry name" value="Creatinase/methionine aminopeptidase superfamily"/>
    <property type="match status" value="1"/>
</dbReference>
<dbReference type="PANTHER" id="PTHR46112:SF3">
    <property type="entry name" value="AMINOPEPTIDASE YPDF"/>
    <property type="match status" value="1"/>
</dbReference>
<dbReference type="InterPro" id="IPR029149">
    <property type="entry name" value="Creatin/AminoP/Spt16_N"/>
</dbReference>
<dbReference type="InterPro" id="IPR050659">
    <property type="entry name" value="Peptidase_M24B"/>
</dbReference>
<keyword evidence="2" id="KW-1185">Reference proteome</keyword>
<proteinExistence type="predicted"/>
<dbReference type="Gene3D" id="3.40.350.10">
    <property type="entry name" value="Creatinase/prolidase N-terminal domain"/>
    <property type="match status" value="1"/>
</dbReference>
<dbReference type="Proteomes" id="UP000829708">
    <property type="component" value="Chromosome"/>
</dbReference>
<accession>A0ABY4D8S4</accession>
<name>A0ABY4D8S4_9SPIR</name>
<dbReference type="GO" id="GO:0004177">
    <property type="term" value="F:aminopeptidase activity"/>
    <property type="evidence" value="ECO:0007669"/>
    <property type="project" value="UniProtKB-KW"/>
</dbReference>
<dbReference type="EMBL" id="CP094929">
    <property type="protein sequence ID" value="UOM50546.1"/>
    <property type="molecule type" value="Genomic_DNA"/>
</dbReference>
<keyword evidence="1" id="KW-0378">Hydrolase</keyword>
<protein>
    <submittedName>
        <fullName evidence="1">Aminopeptidase P family N-terminal domain-containing protein</fullName>
    </submittedName>
</protein>
<dbReference type="CDD" id="cd01066">
    <property type="entry name" value="APP_MetAP"/>
    <property type="match status" value="1"/>
</dbReference>
<organism evidence="1 2">
    <name type="scientific">Sphaerochaeta associata</name>
    <dbReference type="NCBI Taxonomy" id="1129264"/>
    <lineage>
        <taxon>Bacteria</taxon>
        <taxon>Pseudomonadati</taxon>
        <taxon>Spirochaetota</taxon>
        <taxon>Spirochaetia</taxon>
        <taxon>Spirochaetales</taxon>
        <taxon>Sphaerochaetaceae</taxon>
        <taxon>Sphaerochaeta</taxon>
    </lineage>
</organism>
<dbReference type="PANTHER" id="PTHR46112">
    <property type="entry name" value="AMINOPEPTIDASE"/>
    <property type="match status" value="1"/>
</dbReference>
<keyword evidence="1" id="KW-0031">Aminopeptidase</keyword>
<dbReference type="SUPFAM" id="SSF55920">
    <property type="entry name" value="Creatinase/aminopeptidase"/>
    <property type="match status" value="1"/>
</dbReference>
<evidence type="ECO:0000313" key="1">
    <source>
        <dbReference type="EMBL" id="UOM50546.1"/>
    </source>
</evidence>
<dbReference type="RefSeq" id="WP_244771934.1">
    <property type="nucleotide sequence ID" value="NZ_CP094929.1"/>
</dbReference>
<reference evidence="2" key="1">
    <citation type="journal article" date="2024" name="J Bioinform Genom">
        <title>Complete genome sequence of the type strain bacterium Sphaerochaeta associata GLS2t (VKM B-2742)t.</title>
        <authorList>
            <person name="Troshina O.Y."/>
            <person name="Tepeeva A.N."/>
            <person name="Arzamasceva V.O."/>
            <person name="Whitman W.B."/>
            <person name="Varghese N."/>
            <person name="Shapiro N."/>
            <person name="Woyke T."/>
            <person name="Kripides N.C."/>
            <person name="Vasilenko O.V."/>
        </authorList>
    </citation>
    <scope>NUCLEOTIDE SEQUENCE [LARGE SCALE GENOMIC DNA]</scope>
    <source>
        <strain evidence="2">GLS2T</strain>
    </source>
</reference>